<name>A0ABP5V156_9ACTN</name>
<organism evidence="2 3">
    <name type="scientific">Streptomyces glaucosporus</name>
    <dbReference type="NCBI Taxonomy" id="284044"/>
    <lineage>
        <taxon>Bacteria</taxon>
        <taxon>Bacillati</taxon>
        <taxon>Actinomycetota</taxon>
        <taxon>Actinomycetes</taxon>
        <taxon>Kitasatosporales</taxon>
        <taxon>Streptomycetaceae</taxon>
        <taxon>Streptomyces</taxon>
    </lineage>
</organism>
<dbReference type="Gene3D" id="3.10.450.40">
    <property type="match status" value="1"/>
</dbReference>
<protein>
    <submittedName>
        <fullName evidence="2">GPW/gp25 family protein</fullName>
    </submittedName>
</protein>
<sequence>MSERFIGRGWAFPLRVGPTGGIGMVEKDREIEEAIHLVLGTAPGERPMRPEFGCGIHDYVFAPGDGATAGRVAQQVREALQRWEPRVAVDDVVVAFDAVEAGTLYIDVHYTVRSTNDRRNLVFPFYTIPFDEGAGETGETGERGAG</sequence>
<feature type="domain" description="IraD/Gp25-like" evidence="1">
    <location>
        <begin position="27"/>
        <end position="116"/>
    </location>
</feature>
<accession>A0ABP5V156</accession>
<dbReference type="EMBL" id="BAAATJ010000004">
    <property type="protein sequence ID" value="GAA2391022.1"/>
    <property type="molecule type" value="Genomic_DNA"/>
</dbReference>
<dbReference type="SUPFAM" id="SSF160719">
    <property type="entry name" value="gpW/gp25-like"/>
    <property type="match status" value="1"/>
</dbReference>
<evidence type="ECO:0000259" key="1">
    <source>
        <dbReference type="Pfam" id="PF04965"/>
    </source>
</evidence>
<dbReference type="InterPro" id="IPR007048">
    <property type="entry name" value="IraD/Gp25-like"/>
</dbReference>
<evidence type="ECO:0000313" key="3">
    <source>
        <dbReference type="Proteomes" id="UP001500058"/>
    </source>
</evidence>
<keyword evidence="3" id="KW-1185">Reference proteome</keyword>
<comment type="caution">
    <text evidence="2">The sequence shown here is derived from an EMBL/GenBank/DDBJ whole genome shotgun (WGS) entry which is preliminary data.</text>
</comment>
<dbReference type="Proteomes" id="UP001500058">
    <property type="component" value="Unassembled WGS sequence"/>
</dbReference>
<evidence type="ECO:0000313" key="2">
    <source>
        <dbReference type="EMBL" id="GAA2391022.1"/>
    </source>
</evidence>
<reference evidence="3" key="1">
    <citation type="journal article" date="2019" name="Int. J. Syst. Evol. Microbiol.">
        <title>The Global Catalogue of Microorganisms (GCM) 10K type strain sequencing project: providing services to taxonomists for standard genome sequencing and annotation.</title>
        <authorList>
            <consortium name="The Broad Institute Genomics Platform"/>
            <consortium name="The Broad Institute Genome Sequencing Center for Infectious Disease"/>
            <person name="Wu L."/>
            <person name="Ma J."/>
        </authorList>
    </citation>
    <scope>NUCLEOTIDE SEQUENCE [LARGE SCALE GENOMIC DNA]</scope>
    <source>
        <strain evidence="3">JCM 6921</strain>
    </source>
</reference>
<dbReference type="Pfam" id="PF04965">
    <property type="entry name" value="GPW_gp25"/>
    <property type="match status" value="1"/>
</dbReference>
<gene>
    <name evidence="2" type="ORF">GCM10010420_13770</name>
</gene>
<dbReference type="RefSeq" id="WP_344629960.1">
    <property type="nucleotide sequence ID" value="NZ_BAAATJ010000004.1"/>
</dbReference>
<proteinExistence type="predicted"/>